<dbReference type="EMBL" id="JAFJYH010000150">
    <property type="protein sequence ID" value="KAG4417601.1"/>
    <property type="molecule type" value="Genomic_DNA"/>
</dbReference>
<evidence type="ECO:0000256" key="6">
    <source>
        <dbReference type="ARBA" id="ARBA00022842"/>
    </source>
</evidence>
<dbReference type="OrthoDB" id="271064at2759"/>
<dbReference type="GO" id="GO:0030378">
    <property type="term" value="F:serine racemase activity"/>
    <property type="evidence" value="ECO:0007669"/>
    <property type="project" value="TreeGrafter"/>
</dbReference>
<evidence type="ECO:0000256" key="1">
    <source>
        <dbReference type="ARBA" id="ARBA00001913"/>
    </source>
</evidence>
<keyword evidence="12" id="KW-1185">Reference proteome</keyword>
<dbReference type="InterPro" id="IPR000634">
    <property type="entry name" value="Ser/Thr_deHydtase_PyrdxlP-BS"/>
</dbReference>
<evidence type="ECO:0000256" key="3">
    <source>
        <dbReference type="ARBA" id="ARBA00001936"/>
    </source>
</evidence>
<evidence type="ECO:0000256" key="5">
    <source>
        <dbReference type="ARBA" id="ARBA00010869"/>
    </source>
</evidence>
<sequence>MADLSTCPPLTAASITQAHNRIKPYITRTDLITSESLDRIASSPKPRSFFGTSKNSNLPPSNPDSDAFPPPEFNLYFKCENFQRTGAFKARGAFHALSRLVEDQGLDQIRQRGVTTASSGNHAQGLALAAATFDVPAFIVMPKISTRSKVEGVAKLLDIEELTDFGGKGSKGEIIFCGSSNEEKKAAVETTIRQENGLSVPPYNHPDIILGQGTCALELEEQFLEVRHEPSRNLDAVIAPIGGGGLLGGIATWFGEKPGTKVFGAEPSFQGADDARRGLLKDTRIEHVASSTIADGLRTPVGEINWKMVSDKTKVEGVFVVGEDEIKMAMRVIYEEMGILVEPSGCVPLAVVLFDDDFRAMVGQEVKDRGGDAWNLAIVLSGGNTTMDVMEEVMKEVTLTKL</sequence>
<evidence type="ECO:0000256" key="2">
    <source>
        <dbReference type="ARBA" id="ARBA00001933"/>
    </source>
</evidence>
<dbReference type="GO" id="GO:0003941">
    <property type="term" value="F:L-serine ammonia-lyase activity"/>
    <property type="evidence" value="ECO:0007669"/>
    <property type="project" value="TreeGrafter"/>
</dbReference>
<dbReference type="GO" id="GO:0018114">
    <property type="term" value="F:threonine racemase activity"/>
    <property type="evidence" value="ECO:0007669"/>
    <property type="project" value="TreeGrafter"/>
</dbReference>
<evidence type="ECO:0000256" key="8">
    <source>
        <dbReference type="ARBA" id="ARBA00023239"/>
    </source>
</evidence>
<keyword evidence="7" id="KW-0663">Pyridoxal phosphate</keyword>
<dbReference type="GO" id="GO:0000287">
    <property type="term" value="F:magnesium ion binding"/>
    <property type="evidence" value="ECO:0007669"/>
    <property type="project" value="TreeGrafter"/>
</dbReference>
<comment type="cofactor">
    <cofactor evidence="2">
        <name>pyridoxal 5'-phosphate</name>
        <dbReference type="ChEBI" id="CHEBI:597326"/>
    </cofactor>
</comment>
<evidence type="ECO:0000313" key="11">
    <source>
        <dbReference type="EMBL" id="KAG4417601.1"/>
    </source>
</evidence>
<keyword evidence="6" id="KW-0460">Magnesium</keyword>
<dbReference type="FunFam" id="3.40.50.1100:FF:000005">
    <property type="entry name" value="Threonine dehydratase catabolic"/>
    <property type="match status" value="1"/>
</dbReference>
<comment type="cofactor">
    <cofactor evidence="4">
        <name>Mg(2+)</name>
        <dbReference type="ChEBI" id="CHEBI:18420"/>
    </cofactor>
</comment>
<comment type="caution">
    <text evidence="11">The sequence shown here is derived from an EMBL/GenBank/DDBJ whole genome shotgun (WGS) entry which is preliminary data.</text>
</comment>
<comment type="cofactor">
    <cofactor evidence="3">
        <name>Mn(2+)</name>
        <dbReference type="ChEBI" id="CHEBI:29035"/>
    </cofactor>
</comment>
<dbReference type="PANTHER" id="PTHR43050:SF1">
    <property type="entry name" value="SERINE RACEMASE"/>
    <property type="match status" value="1"/>
</dbReference>
<dbReference type="Gene3D" id="3.40.50.1100">
    <property type="match status" value="2"/>
</dbReference>
<dbReference type="CDD" id="cd01562">
    <property type="entry name" value="Thr-dehyd"/>
    <property type="match status" value="1"/>
</dbReference>
<organism evidence="11 12">
    <name type="scientific">Cadophora malorum</name>
    <dbReference type="NCBI Taxonomy" id="108018"/>
    <lineage>
        <taxon>Eukaryota</taxon>
        <taxon>Fungi</taxon>
        <taxon>Dikarya</taxon>
        <taxon>Ascomycota</taxon>
        <taxon>Pezizomycotina</taxon>
        <taxon>Leotiomycetes</taxon>
        <taxon>Helotiales</taxon>
        <taxon>Ploettnerulaceae</taxon>
        <taxon>Cadophora</taxon>
    </lineage>
</organism>
<feature type="compositionally biased region" description="Polar residues" evidence="9">
    <location>
        <begin position="50"/>
        <end position="59"/>
    </location>
</feature>
<dbReference type="SUPFAM" id="SSF53686">
    <property type="entry name" value="Tryptophan synthase beta subunit-like PLP-dependent enzymes"/>
    <property type="match status" value="1"/>
</dbReference>
<gene>
    <name evidence="11" type="ORF">IFR04_009246</name>
</gene>
<proteinExistence type="inferred from homology"/>
<evidence type="ECO:0000256" key="4">
    <source>
        <dbReference type="ARBA" id="ARBA00001946"/>
    </source>
</evidence>
<dbReference type="InterPro" id="IPR001926">
    <property type="entry name" value="TrpB-like_PALP"/>
</dbReference>
<dbReference type="GO" id="GO:0030170">
    <property type="term" value="F:pyridoxal phosphate binding"/>
    <property type="evidence" value="ECO:0007669"/>
    <property type="project" value="InterPro"/>
</dbReference>
<dbReference type="GO" id="GO:0006520">
    <property type="term" value="P:amino acid metabolic process"/>
    <property type="evidence" value="ECO:0007669"/>
    <property type="project" value="InterPro"/>
</dbReference>
<comment type="similarity">
    <text evidence="5">Belongs to the serine/threonine dehydratase family.</text>
</comment>
<dbReference type="PANTHER" id="PTHR43050">
    <property type="entry name" value="SERINE / THREONINE RACEMASE FAMILY MEMBER"/>
    <property type="match status" value="1"/>
</dbReference>
<name>A0A8H7TDR9_9HELO</name>
<evidence type="ECO:0000256" key="9">
    <source>
        <dbReference type="SAM" id="MobiDB-lite"/>
    </source>
</evidence>
<reference evidence="11" key="1">
    <citation type="submission" date="2021-02" db="EMBL/GenBank/DDBJ databases">
        <title>Genome sequence Cadophora malorum strain M34.</title>
        <authorList>
            <person name="Stefanovic E."/>
            <person name="Vu D."/>
            <person name="Scully C."/>
            <person name="Dijksterhuis J."/>
            <person name="Roader J."/>
            <person name="Houbraken J."/>
        </authorList>
    </citation>
    <scope>NUCLEOTIDE SEQUENCE</scope>
    <source>
        <strain evidence="11">M34</strain>
    </source>
</reference>
<accession>A0A8H7TDR9</accession>
<dbReference type="PROSITE" id="PS00165">
    <property type="entry name" value="DEHYDRATASE_SER_THR"/>
    <property type="match status" value="1"/>
</dbReference>
<dbReference type="GO" id="GO:0005524">
    <property type="term" value="F:ATP binding"/>
    <property type="evidence" value="ECO:0007669"/>
    <property type="project" value="TreeGrafter"/>
</dbReference>
<evidence type="ECO:0000313" key="12">
    <source>
        <dbReference type="Proteomes" id="UP000664132"/>
    </source>
</evidence>
<dbReference type="GO" id="GO:0008721">
    <property type="term" value="F:D-serine ammonia-lyase activity"/>
    <property type="evidence" value="ECO:0007669"/>
    <property type="project" value="TreeGrafter"/>
</dbReference>
<feature type="domain" description="Tryptophan synthase beta chain-like PALP" evidence="10">
    <location>
        <begin position="74"/>
        <end position="353"/>
    </location>
</feature>
<evidence type="ECO:0000259" key="10">
    <source>
        <dbReference type="Pfam" id="PF00291"/>
    </source>
</evidence>
<dbReference type="InterPro" id="IPR036052">
    <property type="entry name" value="TrpB-like_PALP_sf"/>
</dbReference>
<dbReference type="AlphaFoldDB" id="A0A8H7TDR9"/>
<dbReference type="Pfam" id="PF00291">
    <property type="entry name" value="PALP"/>
    <property type="match status" value="1"/>
</dbReference>
<comment type="cofactor">
    <cofactor evidence="1">
        <name>Ca(2+)</name>
        <dbReference type="ChEBI" id="CHEBI:29108"/>
    </cofactor>
</comment>
<protein>
    <recommendedName>
        <fullName evidence="10">Tryptophan synthase beta chain-like PALP domain-containing protein</fullName>
    </recommendedName>
</protein>
<feature type="region of interest" description="Disordered" evidence="9">
    <location>
        <begin position="41"/>
        <end position="65"/>
    </location>
</feature>
<keyword evidence="8" id="KW-0456">Lyase</keyword>
<evidence type="ECO:0000256" key="7">
    <source>
        <dbReference type="ARBA" id="ARBA00022898"/>
    </source>
</evidence>
<dbReference type="Proteomes" id="UP000664132">
    <property type="component" value="Unassembled WGS sequence"/>
</dbReference>